<dbReference type="RefSeq" id="WP_154457419.1">
    <property type="nucleotide sequence ID" value="NZ_VUMV01000002.1"/>
</dbReference>
<dbReference type="PROSITE" id="PS00174">
    <property type="entry name" value="P_GLUCOSE_ISOMERASE_2"/>
    <property type="match status" value="1"/>
</dbReference>
<evidence type="ECO:0000313" key="9">
    <source>
        <dbReference type="EMBL" id="MST81602.1"/>
    </source>
</evidence>
<keyword evidence="4 7" id="KW-0324">Glycolysis</keyword>
<evidence type="ECO:0000256" key="5">
    <source>
        <dbReference type="ARBA" id="ARBA00023235"/>
    </source>
</evidence>
<reference evidence="9 10" key="1">
    <citation type="submission" date="2019-08" db="EMBL/GenBank/DDBJ databases">
        <title>In-depth cultivation of the pig gut microbiome towards novel bacterial diversity and tailored functional studies.</title>
        <authorList>
            <person name="Wylensek D."/>
            <person name="Hitch T.C.A."/>
            <person name="Clavel T."/>
        </authorList>
    </citation>
    <scope>NUCLEOTIDE SEQUENCE [LARGE SCALE GENOMIC DNA]</scope>
    <source>
        <strain evidence="9 10">Oil+RF-744-WCA-WT-13</strain>
    </source>
</reference>
<dbReference type="GO" id="GO:0097367">
    <property type="term" value="F:carbohydrate derivative binding"/>
    <property type="evidence" value="ECO:0007669"/>
    <property type="project" value="InterPro"/>
</dbReference>
<keyword evidence="7" id="KW-0963">Cytoplasm</keyword>
<feature type="active site" evidence="7">
    <location>
        <position position="502"/>
    </location>
</feature>
<dbReference type="GO" id="GO:0005829">
    <property type="term" value="C:cytosol"/>
    <property type="evidence" value="ECO:0007669"/>
    <property type="project" value="TreeGrafter"/>
</dbReference>
<dbReference type="GO" id="GO:0006096">
    <property type="term" value="P:glycolytic process"/>
    <property type="evidence" value="ECO:0007669"/>
    <property type="project" value="UniProtKB-UniRule"/>
</dbReference>
<dbReference type="InterPro" id="IPR001672">
    <property type="entry name" value="G6P_Isomerase"/>
</dbReference>
<dbReference type="Pfam" id="PF00342">
    <property type="entry name" value="PGI"/>
    <property type="match status" value="1"/>
</dbReference>
<dbReference type="GO" id="GO:0048029">
    <property type="term" value="F:monosaccharide binding"/>
    <property type="evidence" value="ECO:0007669"/>
    <property type="project" value="TreeGrafter"/>
</dbReference>
<evidence type="ECO:0000256" key="6">
    <source>
        <dbReference type="ARBA" id="ARBA00029321"/>
    </source>
</evidence>
<dbReference type="AlphaFoldDB" id="A0A7X2P7D1"/>
<evidence type="ECO:0000256" key="7">
    <source>
        <dbReference type="HAMAP-Rule" id="MF_00473"/>
    </source>
</evidence>
<dbReference type="PROSITE" id="PS51463">
    <property type="entry name" value="P_GLUCOSE_ISOMERASE_3"/>
    <property type="match status" value="1"/>
</dbReference>
<dbReference type="InterPro" id="IPR018189">
    <property type="entry name" value="Phosphoglucose_isomerase_CS"/>
</dbReference>
<evidence type="ECO:0000256" key="8">
    <source>
        <dbReference type="RuleBase" id="RU000612"/>
    </source>
</evidence>
<dbReference type="PRINTS" id="PR00662">
    <property type="entry name" value="G6PISOMERASE"/>
</dbReference>
<dbReference type="NCBIfam" id="NF010695">
    <property type="entry name" value="PRK14095.1"/>
    <property type="match status" value="1"/>
</dbReference>
<dbReference type="InterPro" id="IPR023096">
    <property type="entry name" value="G6P_Isomerase_C"/>
</dbReference>
<dbReference type="GO" id="GO:0006094">
    <property type="term" value="P:gluconeogenesis"/>
    <property type="evidence" value="ECO:0007669"/>
    <property type="project" value="UniProtKB-UniRule"/>
</dbReference>
<dbReference type="InterPro" id="IPR035482">
    <property type="entry name" value="SIS_PGI_2"/>
</dbReference>
<dbReference type="Gene3D" id="1.10.1390.10">
    <property type="match status" value="1"/>
</dbReference>
<dbReference type="CDD" id="cd05016">
    <property type="entry name" value="SIS_PGI_2"/>
    <property type="match status" value="1"/>
</dbReference>
<dbReference type="Proteomes" id="UP000466864">
    <property type="component" value="Unassembled WGS sequence"/>
</dbReference>
<dbReference type="PROSITE" id="PS00765">
    <property type="entry name" value="P_GLUCOSE_ISOMERASE_1"/>
    <property type="match status" value="1"/>
</dbReference>
<dbReference type="Gene3D" id="3.40.50.10490">
    <property type="entry name" value="Glucose-6-phosphate isomerase like protein, domain 1"/>
    <property type="match status" value="2"/>
</dbReference>
<dbReference type="UniPathway" id="UPA00138"/>
<comment type="function">
    <text evidence="7">Catalyzes the reversible isomerization of glucose-6-phosphate to fructose-6-phosphate.</text>
</comment>
<evidence type="ECO:0000313" key="10">
    <source>
        <dbReference type="Proteomes" id="UP000466864"/>
    </source>
</evidence>
<protein>
    <recommendedName>
        <fullName evidence="7">Glucose-6-phosphate isomerase</fullName>
        <shortName evidence="7">GPI</shortName>
        <ecNumber evidence="7">5.3.1.9</ecNumber>
    </recommendedName>
    <alternativeName>
        <fullName evidence="7">Phosphoglucose isomerase</fullName>
        <shortName evidence="7">PGI</shortName>
    </alternativeName>
    <alternativeName>
        <fullName evidence="7">Phosphohexose isomerase</fullName>
        <shortName evidence="7">PHI</shortName>
    </alternativeName>
</protein>
<dbReference type="PANTHER" id="PTHR11469:SF1">
    <property type="entry name" value="GLUCOSE-6-PHOSPHATE ISOMERASE"/>
    <property type="match status" value="1"/>
</dbReference>
<sequence length="526" mass="57094">MADWKNLDELTAYKELEKLSPVDLKTVMAGESGAERVKNCSIPMAEGLAYNYAAKAVDGRITDQLEKLAAEAQLAEKFEELYNGAVINTGEKRLVLHHLTRGQLGKPVMADGVDKRAFYKEQQERIAEFADKVHKGEITNAAGEKFTTVVQIGIGGSDLGPRAMYLALENWAKKTGNFRMEAKFISNVDPDDAAAVLASTDVAHAIFVLVSKSGTTLETLTNQSFVMDALRKQGLDPAKHMIAVTSETSPLASSKDYLAAFYMDDYIGGRYSSTSAVGGAVLSLAFGPEVFAQFLDGAASEDKLAAEKDPKKNAAMMDALIGVYERNVLGYPATAVLPYSQALSRFPAHLQQLDMESNGKSVNRFGDPVSYVTGPIIFGEPGTNGQHSFYQLLHQGKTIVPLQFVGFRKSQIGTDVVIQDTTSQQKLCANVAAQIVAFACGKQDENRNKNFEGGRPSSIIIGDQLTPASLGALLAHFENKVMFQGFLWNVNSFDQEGVQLGKVLAKRVLAHDTEGALQVYSRLLEI</sequence>
<feature type="active site" description="Proton donor" evidence="7">
    <location>
        <position position="356"/>
    </location>
</feature>
<proteinExistence type="inferred from homology"/>
<gene>
    <name evidence="7" type="primary">pgi</name>
    <name evidence="9" type="ORF">FYJ60_04665</name>
</gene>
<dbReference type="HAMAP" id="MF_00473">
    <property type="entry name" value="G6P_isomerase"/>
    <property type="match status" value="1"/>
</dbReference>
<dbReference type="SUPFAM" id="SSF53697">
    <property type="entry name" value="SIS domain"/>
    <property type="match status" value="1"/>
</dbReference>
<name>A0A7X2P7D1_9FIRM</name>
<comment type="caution">
    <text evidence="9">The sequence shown here is derived from an EMBL/GenBank/DDBJ whole genome shotgun (WGS) entry which is preliminary data.</text>
</comment>
<keyword evidence="3 7" id="KW-0312">Gluconeogenesis</keyword>
<dbReference type="GO" id="GO:0051156">
    <property type="term" value="P:glucose 6-phosphate metabolic process"/>
    <property type="evidence" value="ECO:0007669"/>
    <property type="project" value="TreeGrafter"/>
</dbReference>
<comment type="pathway">
    <text evidence="7">Carbohydrate biosynthesis; gluconeogenesis.</text>
</comment>
<keyword evidence="10" id="KW-1185">Reference proteome</keyword>
<comment type="subcellular location">
    <subcellularLocation>
        <location evidence="7">Cytoplasm</location>
    </subcellularLocation>
</comment>
<keyword evidence="5 7" id="KW-0413">Isomerase</keyword>
<accession>A0A7X2P7D1</accession>
<organism evidence="9 10">
    <name type="scientific">Bilifractor porci</name>
    <dbReference type="NCBI Taxonomy" id="2606636"/>
    <lineage>
        <taxon>Bacteria</taxon>
        <taxon>Bacillati</taxon>
        <taxon>Bacillota</taxon>
        <taxon>Clostridia</taxon>
        <taxon>Lachnospirales</taxon>
        <taxon>Lachnospiraceae</taxon>
        <taxon>Bilifractor</taxon>
    </lineage>
</organism>
<comment type="similarity">
    <text evidence="2 7 8">Belongs to the GPI family.</text>
</comment>
<evidence type="ECO:0000256" key="3">
    <source>
        <dbReference type="ARBA" id="ARBA00022432"/>
    </source>
</evidence>
<dbReference type="UniPathway" id="UPA00109">
    <property type="reaction ID" value="UER00181"/>
</dbReference>
<comment type="catalytic activity">
    <reaction evidence="6 7 8">
        <text>alpha-D-glucose 6-phosphate = beta-D-fructose 6-phosphate</text>
        <dbReference type="Rhea" id="RHEA:11816"/>
        <dbReference type="ChEBI" id="CHEBI:57634"/>
        <dbReference type="ChEBI" id="CHEBI:58225"/>
        <dbReference type="EC" id="5.3.1.9"/>
    </reaction>
</comment>
<dbReference type="InterPro" id="IPR046348">
    <property type="entry name" value="SIS_dom_sf"/>
</dbReference>
<evidence type="ECO:0000256" key="4">
    <source>
        <dbReference type="ARBA" id="ARBA00023152"/>
    </source>
</evidence>
<dbReference type="CDD" id="cd05015">
    <property type="entry name" value="SIS_PGI_1"/>
    <property type="match status" value="1"/>
</dbReference>
<dbReference type="GO" id="GO:0004347">
    <property type="term" value="F:glucose-6-phosphate isomerase activity"/>
    <property type="evidence" value="ECO:0007669"/>
    <property type="project" value="UniProtKB-UniRule"/>
</dbReference>
<evidence type="ECO:0000256" key="2">
    <source>
        <dbReference type="ARBA" id="ARBA00006604"/>
    </source>
</evidence>
<dbReference type="PANTHER" id="PTHR11469">
    <property type="entry name" value="GLUCOSE-6-PHOSPHATE ISOMERASE"/>
    <property type="match status" value="1"/>
</dbReference>
<dbReference type="EC" id="5.3.1.9" evidence="7"/>
<feature type="active site" evidence="7">
    <location>
        <position position="387"/>
    </location>
</feature>
<dbReference type="InterPro" id="IPR035476">
    <property type="entry name" value="SIS_PGI_1"/>
</dbReference>
<evidence type="ECO:0000256" key="1">
    <source>
        <dbReference type="ARBA" id="ARBA00004926"/>
    </source>
</evidence>
<dbReference type="EMBL" id="VUMV01000002">
    <property type="protein sequence ID" value="MST81602.1"/>
    <property type="molecule type" value="Genomic_DNA"/>
</dbReference>
<comment type="pathway">
    <text evidence="1 7 8">Carbohydrate degradation; glycolysis; D-glyceraldehyde 3-phosphate and glycerone phosphate from D-glucose: step 2/4.</text>
</comment>